<evidence type="ECO:0000313" key="1">
    <source>
        <dbReference type="EMBL" id="KAJ8782285.1"/>
    </source>
</evidence>
<organism evidence="1 2">
    <name type="scientific">Eschrichtius robustus</name>
    <name type="common">California gray whale</name>
    <name type="synonym">Eschrichtius gibbosus</name>
    <dbReference type="NCBI Taxonomy" id="9764"/>
    <lineage>
        <taxon>Eukaryota</taxon>
        <taxon>Metazoa</taxon>
        <taxon>Chordata</taxon>
        <taxon>Craniata</taxon>
        <taxon>Vertebrata</taxon>
        <taxon>Euteleostomi</taxon>
        <taxon>Mammalia</taxon>
        <taxon>Eutheria</taxon>
        <taxon>Laurasiatheria</taxon>
        <taxon>Artiodactyla</taxon>
        <taxon>Whippomorpha</taxon>
        <taxon>Cetacea</taxon>
        <taxon>Mysticeti</taxon>
        <taxon>Eschrichtiidae</taxon>
        <taxon>Eschrichtius</taxon>
    </lineage>
</organism>
<name>A0AB34GUG1_ESCRO</name>
<gene>
    <name evidence="1" type="ORF">J1605_010264</name>
</gene>
<sequence>METHLALDRRRGRGRPDQLLSIKEDEFTGEAAAGQVSSSVAPFVICGAGAGRGRGRPDSATAAEAHIPKNGAPSRGGLGDLLRILGSLGPGARERWALDSRQRHNPCSLERACGLQTLWSCAGRP</sequence>
<dbReference type="Proteomes" id="UP001159641">
    <property type="component" value="Unassembled WGS sequence"/>
</dbReference>
<dbReference type="AlphaFoldDB" id="A0AB34GUG1"/>
<proteinExistence type="predicted"/>
<accession>A0AB34GUG1</accession>
<reference evidence="1 2" key="1">
    <citation type="submission" date="2022-11" db="EMBL/GenBank/DDBJ databases">
        <title>Whole genome sequence of Eschrichtius robustus ER-17-0199.</title>
        <authorList>
            <person name="Bruniche-Olsen A."/>
            <person name="Black A.N."/>
            <person name="Fields C.J."/>
            <person name="Walden K."/>
            <person name="Dewoody J.A."/>
        </authorList>
    </citation>
    <scope>NUCLEOTIDE SEQUENCE [LARGE SCALE GENOMIC DNA]</scope>
    <source>
        <strain evidence="1">ER-17-0199</strain>
        <tissue evidence="1">Blubber</tissue>
    </source>
</reference>
<comment type="caution">
    <text evidence="1">The sequence shown here is derived from an EMBL/GenBank/DDBJ whole genome shotgun (WGS) entry which is preliminary data.</text>
</comment>
<dbReference type="EMBL" id="JAIQCJ010002113">
    <property type="protein sequence ID" value="KAJ8782285.1"/>
    <property type="molecule type" value="Genomic_DNA"/>
</dbReference>
<keyword evidence="2" id="KW-1185">Reference proteome</keyword>
<protein>
    <submittedName>
        <fullName evidence="1">Uncharacterized protein</fullName>
    </submittedName>
</protein>
<evidence type="ECO:0000313" key="2">
    <source>
        <dbReference type="Proteomes" id="UP001159641"/>
    </source>
</evidence>